<dbReference type="InterPro" id="IPR011993">
    <property type="entry name" value="PH-like_dom_sf"/>
</dbReference>
<name>A0AAN9CA96_9TELE</name>
<evidence type="ECO:0000259" key="2">
    <source>
        <dbReference type="PROSITE" id="PS50003"/>
    </source>
</evidence>
<evidence type="ECO:0008006" key="6">
    <source>
        <dbReference type="Google" id="ProtNLM"/>
    </source>
</evidence>
<feature type="compositionally biased region" description="Basic and acidic residues" evidence="1">
    <location>
        <begin position="31"/>
        <end position="52"/>
    </location>
</feature>
<protein>
    <recommendedName>
        <fullName evidence="6">PDZ and pleckstrin homology domains 1</fullName>
    </recommendedName>
</protein>
<dbReference type="PROSITE" id="PS50106">
    <property type="entry name" value="PDZ"/>
    <property type="match status" value="1"/>
</dbReference>
<accession>A0AAN9CA96</accession>
<dbReference type="Pfam" id="PF00595">
    <property type="entry name" value="PDZ"/>
    <property type="match status" value="1"/>
</dbReference>
<dbReference type="Gene3D" id="2.30.29.30">
    <property type="entry name" value="Pleckstrin-homology domain (PH domain)/Phosphotyrosine-binding domain (PTB)"/>
    <property type="match status" value="2"/>
</dbReference>
<feature type="compositionally biased region" description="Basic and acidic residues" evidence="1">
    <location>
        <begin position="66"/>
        <end position="104"/>
    </location>
</feature>
<dbReference type="InterPro" id="IPR001478">
    <property type="entry name" value="PDZ"/>
</dbReference>
<organism evidence="4 5">
    <name type="scientific">Phoxinus phoxinus</name>
    <name type="common">Eurasian minnow</name>
    <dbReference type="NCBI Taxonomy" id="58324"/>
    <lineage>
        <taxon>Eukaryota</taxon>
        <taxon>Metazoa</taxon>
        <taxon>Chordata</taxon>
        <taxon>Craniata</taxon>
        <taxon>Vertebrata</taxon>
        <taxon>Euteleostomi</taxon>
        <taxon>Actinopterygii</taxon>
        <taxon>Neopterygii</taxon>
        <taxon>Teleostei</taxon>
        <taxon>Ostariophysi</taxon>
        <taxon>Cypriniformes</taxon>
        <taxon>Leuciscidae</taxon>
        <taxon>Phoxininae</taxon>
        <taxon>Phoxinus</taxon>
    </lineage>
</organism>
<evidence type="ECO:0000313" key="5">
    <source>
        <dbReference type="Proteomes" id="UP001364617"/>
    </source>
</evidence>
<feature type="region of interest" description="Disordered" evidence="1">
    <location>
        <begin position="496"/>
        <end position="522"/>
    </location>
</feature>
<dbReference type="Pfam" id="PF00169">
    <property type="entry name" value="PH"/>
    <property type="match status" value="2"/>
</dbReference>
<dbReference type="InterPro" id="IPR036034">
    <property type="entry name" value="PDZ_sf"/>
</dbReference>
<proteinExistence type="predicted"/>
<dbReference type="EMBL" id="JAYKXH010000023">
    <property type="protein sequence ID" value="KAK7126209.1"/>
    <property type="molecule type" value="Genomic_DNA"/>
</dbReference>
<evidence type="ECO:0000313" key="4">
    <source>
        <dbReference type="EMBL" id="KAK7126209.1"/>
    </source>
</evidence>
<dbReference type="SMART" id="SM00233">
    <property type="entry name" value="PH"/>
    <property type="match status" value="2"/>
</dbReference>
<dbReference type="InterPro" id="IPR001849">
    <property type="entry name" value="PH_domain"/>
</dbReference>
<feature type="compositionally biased region" description="Basic and acidic residues" evidence="1">
    <location>
        <begin position="789"/>
        <end position="825"/>
    </location>
</feature>
<dbReference type="Proteomes" id="UP001364617">
    <property type="component" value="Unassembled WGS sequence"/>
</dbReference>
<reference evidence="4 5" key="1">
    <citation type="submission" date="2024-02" db="EMBL/GenBank/DDBJ databases">
        <title>Chromosome-level genome assembly of the Eurasian Minnow (Phoxinus phoxinus).</title>
        <authorList>
            <person name="Oriowo T.O."/>
            <person name="Martin S."/>
            <person name="Stange M."/>
            <person name="Chrysostomakis Y."/>
            <person name="Brown T."/>
            <person name="Winkler S."/>
            <person name="Kukowka S."/>
            <person name="Myers E.W."/>
            <person name="Bohne A."/>
        </authorList>
    </citation>
    <scope>NUCLEOTIDE SEQUENCE [LARGE SCALE GENOMIC DNA]</scope>
    <source>
        <strain evidence="4">ZFMK-TIS-60720</strain>
        <tissue evidence="4">Whole Organism</tissue>
    </source>
</reference>
<feature type="compositionally biased region" description="Polar residues" evidence="1">
    <location>
        <begin position="20"/>
        <end position="29"/>
    </location>
</feature>
<comment type="caution">
    <text evidence="4">The sequence shown here is derived from an EMBL/GenBank/DDBJ whole genome shotgun (WGS) entry which is preliminary data.</text>
</comment>
<evidence type="ECO:0000256" key="1">
    <source>
        <dbReference type="SAM" id="MobiDB-lite"/>
    </source>
</evidence>
<feature type="region of interest" description="Disordered" evidence="1">
    <location>
        <begin position="777"/>
        <end position="851"/>
    </location>
</feature>
<feature type="domain" description="PH" evidence="2">
    <location>
        <begin position="990"/>
        <end position="1092"/>
    </location>
</feature>
<feature type="region of interest" description="Disordered" evidence="1">
    <location>
        <begin position="1"/>
        <end position="104"/>
    </location>
</feature>
<dbReference type="SUPFAM" id="SSF50729">
    <property type="entry name" value="PH domain-like"/>
    <property type="match status" value="2"/>
</dbReference>
<dbReference type="PANTHER" id="PTHR12752">
    <property type="entry name" value="PHOSPHOINOSITOL 3-PHOSPHATE-BINDING PROTEIN"/>
    <property type="match status" value="1"/>
</dbReference>
<dbReference type="CDD" id="cd00136">
    <property type="entry name" value="PDZ_canonical"/>
    <property type="match status" value="1"/>
</dbReference>
<feature type="compositionally biased region" description="Basic residues" evidence="1">
    <location>
        <begin position="1"/>
        <end position="14"/>
    </location>
</feature>
<gene>
    <name evidence="4" type="ORF">R3I93_021557</name>
</gene>
<keyword evidence="5" id="KW-1185">Reference proteome</keyword>
<sequence>MSRRKRRNSRRRKSSSSSKQSISPYNFQKHTMVDTEVHGEEAAEKGETDSFCKELILSESEDEKETETPTTEKENRPESCEDFFQEKEEKDRQTSNLEPVDRDPGLKITHTVTFDNFGLTSPRVVFERCHEASVSGSVSSVIAVTTTKVKGMTPDMRLEFSEVVTSDDSNIKTTIVLQKRNDKIEETHFRSQTEKHQNSKNPTVYSWDQHGADYKLNLSEHVIYKISIAELNAEETHASTSHCSWDEPEEVDCRKSCCKSNIGWGNAGGQTDTDFTLVDGSSCCSSPSDFWQCQRQLPTSLSNDALWDIPPPDEFADKKVSTMDFLAENVASCQISPEEQFIDHDSTDFTQTASEVTLCRECICQNTLDADNRCCEHLSDLSPREHFMNPRVSMNRSSFTKNLIDNHERKTCLRNNSIAIIETQTHPSGYMDIPPKRRKTYPGVAYPMSQARDSIPSYRETFSSGTLSSFFMQSLPSQAERRGRFYLEDERLCPIGSRKSSSSSSYRPSSSSTTGPDSFNPKCKAYSTITNPFYPFRSEESPEEVFFRGEQYHETTQLDEMMQLGLDGASAGLMFVDQDGTLEAQLELNEVNESGFEDEMVELDESILQGDPMDSHQRELLIHVIPPSLSNSEEKINEGTPNGVNHIMCYRDEADAPKKQRGSVMTIITGDCEQRFLHGKYGFSLDKGISGEHPIDTLSPVSESPAGSPMEDLGSIREAVEELQDSSQAQKNPISTNSELTLQMDTSSQQPGEGKTNESLDKISADVCMTPKLYKNDLSERQSASKNSLEVKEHLRPPTDTIHKDSEEHSDHWAKRRMLFKESRQRSSAGGSSITSITDESDTMNSEDTRSVDMSMRDIEDRGFYTETFHSVSWIYHGDDVNQSDGPHCLTSCTRPAAIRERTVKIGKGMGEYPWGFRIQFSKPIVVTEVDTNGAAEEAGLQVGDCVLAVNGTDVTSVPHSEAADLARQGPDTLTLTIGSDIGRMPNTPRPTCRGYLHKRTQSSLLKGWRKRWFVLRHDCCLYYYRHKRDEGKSRALCVVSLEGAQVEADTSLGKPFVFRCCPVSGNRVYYLYATSNQEMKRWLEAMGRAVHPITQNHVWVDVTRHNSNLPPLAVKTPECLGLLHQLDRSKDSWVQHYCVLKDGCLYFYASIRSTCAIGGIYLHGYTVRDQPLGSKRSAIELRPPSEEFKVFYLCAENANENKRWISAINSSIGKWLPLHQAIQDYMSRPPEETRM</sequence>
<feature type="domain" description="PH" evidence="2">
    <location>
        <begin position="1117"/>
        <end position="1214"/>
    </location>
</feature>
<dbReference type="Gene3D" id="2.30.42.10">
    <property type="match status" value="1"/>
</dbReference>
<feature type="compositionally biased region" description="Low complexity" evidence="1">
    <location>
        <begin position="827"/>
        <end position="838"/>
    </location>
</feature>
<feature type="compositionally biased region" description="Low complexity" evidence="1">
    <location>
        <begin position="497"/>
        <end position="512"/>
    </location>
</feature>
<dbReference type="PANTHER" id="PTHR12752:SF2">
    <property type="entry name" value="PDZ AND PLECKSTRIN HOMOLOGY DOMAINS 1"/>
    <property type="match status" value="1"/>
</dbReference>
<dbReference type="SMART" id="SM00228">
    <property type="entry name" value="PDZ"/>
    <property type="match status" value="1"/>
</dbReference>
<evidence type="ECO:0000259" key="3">
    <source>
        <dbReference type="PROSITE" id="PS50106"/>
    </source>
</evidence>
<dbReference type="PROSITE" id="PS50003">
    <property type="entry name" value="PH_DOMAIN"/>
    <property type="match status" value="2"/>
</dbReference>
<dbReference type="SUPFAM" id="SSF50156">
    <property type="entry name" value="PDZ domain-like"/>
    <property type="match status" value="1"/>
</dbReference>
<feature type="domain" description="PDZ" evidence="3">
    <location>
        <begin position="903"/>
        <end position="978"/>
    </location>
</feature>
<dbReference type="AlphaFoldDB" id="A0AAN9CA96"/>